<dbReference type="PANTHER" id="PTHR30005:SF0">
    <property type="entry name" value="RETROGRADE REGULATION PROTEIN 2"/>
    <property type="match status" value="1"/>
</dbReference>
<dbReference type="InterPro" id="IPR003695">
    <property type="entry name" value="Ppx_GppA_N"/>
</dbReference>
<dbReference type="Gene3D" id="3.30.420.40">
    <property type="match status" value="1"/>
</dbReference>
<dbReference type="Gene3D" id="3.30.420.150">
    <property type="entry name" value="Exopolyphosphatase. Domain 2"/>
    <property type="match status" value="1"/>
</dbReference>
<dbReference type="Pfam" id="PF02541">
    <property type="entry name" value="Ppx-GppA"/>
    <property type="match status" value="1"/>
</dbReference>
<gene>
    <name evidence="2" type="ORF">UFOPK2399_01223</name>
</gene>
<dbReference type="InterPro" id="IPR050273">
    <property type="entry name" value="GppA/Ppx_hydrolase"/>
</dbReference>
<feature type="domain" description="Ppx/GppA phosphatase N-terminal" evidence="1">
    <location>
        <begin position="22"/>
        <end position="285"/>
    </location>
</feature>
<dbReference type="InterPro" id="IPR043129">
    <property type="entry name" value="ATPase_NBD"/>
</dbReference>
<name>A0A6J6PJY4_9ZZZZ</name>
<protein>
    <submittedName>
        <fullName evidence="2">Unannotated protein</fullName>
    </submittedName>
</protein>
<accession>A0A6J6PJY4</accession>
<evidence type="ECO:0000259" key="1">
    <source>
        <dbReference type="Pfam" id="PF02541"/>
    </source>
</evidence>
<sequence>MPLGVVDVGANTVRLLVKAGDNVIHRRRAMLGLGQAVELFGEIPGEKVDEAAWTVAAFVIDARAHGAERVEVLVTSPGRQATNGDALIERLAEISGAPVRVLSSEEEGQLGFQGALNALRVPPRETLAVVDVGGGSAQIAIGTKRDGATWVRSIDLGSMRLTSRLLQGNPPGREAMEAARREVRAALIGIEPPFAEEGLAVGGSARALRELTGPTLTAEALRRAESILTYTPHDQLVEVWNIEEDRVPTIAAGTVILSALQEIVNVPLRVRRGGLRDGALAELEQRIRAARAA</sequence>
<dbReference type="PANTHER" id="PTHR30005">
    <property type="entry name" value="EXOPOLYPHOSPHATASE"/>
    <property type="match status" value="1"/>
</dbReference>
<proteinExistence type="predicted"/>
<evidence type="ECO:0000313" key="2">
    <source>
        <dbReference type="EMBL" id="CAB4698999.1"/>
    </source>
</evidence>
<organism evidence="2">
    <name type="scientific">freshwater metagenome</name>
    <dbReference type="NCBI Taxonomy" id="449393"/>
    <lineage>
        <taxon>unclassified sequences</taxon>
        <taxon>metagenomes</taxon>
        <taxon>ecological metagenomes</taxon>
    </lineage>
</organism>
<dbReference type="AlphaFoldDB" id="A0A6J6PJY4"/>
<dbReference type="SUPFAM" id="SSF53067">
    <property type="entry name" value="Actin-like ATPase domain"/>
    <property type="match status" value="2"/>
</dbReference>
<reference evidence="2" key="1">
    <citation type="submission" date="2020-05" db="EMBL/GenBank/DDBJ databases">
        <authorList>
            <person name="Chiriac C."/>
            <person name="Salcher M."/>
            <person name="Ghai R."/>
            <person name="Kavagutti S V."/>
        </authorList>
    </citation>
    <scope>NUCLEOTIDE SEQUENCE</scope>
</reference>
<dbReference type="EMBL" id="CAEZXP010000003">
    <property type="protein sequence ID" value="CAB4698999.1"/>
    <property type="molecule type" value="Genomic_DNA"/>
</dbReference>